<reference evidence="5" key="1">
    <citation type="submission" date="2018-12" db="EMBL/GenBank/DDBJ databases">
        <authorList>
            <person name="Syme R.A."/>
            <person name="Farfan-Caceres L."/>
            <person name="Lichtenzveig J."/>
        </authorList>
    </citation>
    <scope>NUCLEOTIDE SEQUENCE</scope>
    <source>
        <strain evidence="5">Al4</strain>
    </source>
</reference>
<dbReference type="Gene3D" id="3.40.50.720">
    <property type="entry name" value="NAD(P)-binding Rossmann-like Domain"/>
    <property type="match status" value="1"/>
</dbReference>
<dbReference type="EMBL" id="RZGK01000015">
    <property type="protein sequence ID" value="KAF9693654.1"/>
    <property type="molecule type" value="Genomic_DNA"/>
</dbReference>
<dbReference type="SUPFAM" id="SSF51735">
    <property type="entry name" value="NAD(P)-binding Rossmann-fold domains"/>
    <property type="match status" value="1"/>
</dbReference>
<evidence type="ECO:0000259" key="4">
    <source>
        <dbReference type="SMART" id="SM00829"/>
    </source>
</evidence>
<keyword evidence="3" id="KW-0560">Oxidoreductase</keyword>
<comment type="subunit">
    <text evidence="2">Monomer.</text>
</comment>
<organism evidence="5 6">
    <name type="scientific">Ascochyta lentis</name>
    <dbReference type="NCBI Taxonomy" id="205686"/>
    <lineage>
        <taxon>Eukaryota</taxon>
        <taxon>Fungi</taxon>
        <taxon>Dikarya</taxon>
        <taxon>Ascomycota</taxon>
        <taxon>Pezizomycotina</taxon>
        <taxon>Dothideomycetes</taxon>
        <taxon>Pleosporomycetidae</taxon>
        <taxon>Pleosporales</taxon>
        <taxon>Pleosporineae</taxon>
        <taxon>Didymellaceae</taxon>
        <taxon>Ascochyta</taxon>
    </lineage>
</organism>
<dbReference type="PANTHER" id="PTHR45348:SF2">
    <property type="entry name" value="ZINC-TYPE ALCOHOL DEHYDROGENASE-LIKE PROTEIN C2E1P3.01"/>
    <property type="match status" value="1"/>
</dbReference>
<dbReference type="Pfam" id="PF00107">
    <property type="entry name" value="ADH_zinc_N"/>
    <property type="match status" value="1"/>
</dbReference>
<comment type="similarity">
    <text evidence="1">Belongs to the zinc-containing alcohol dehydrogenase family.</text>
</comment>
<dbReference type="InterPro" id="IPR013149">
    <property type="entry name" value="ADH-like_C"/>
</dbReference>
<dbReference type="InterPro" id="IPR013154">
    <property type="entry name" value="ADH-like_N"/>
</dbReference>
<dbReference type="Gene3D" id="3.90.180.10">
    <property type="entry name" value="Medium-chain alcohol dehydrogenases, catalytic domain"/>
    <property type="match status" value="1"/>
</dbReference>
<protein>
    <recommendedName>
        <fullName evidence="4">Enoyl reductase (ER) domain-containing protein</fullName>
    </recommendedName>
</protein>
<dbReference type="AlphaFoldDB" id="A0A8H7MES0"/>
<dbReference type="GO" id="GO:0016651">
    <property type="term" value="F:oxidoreductase activity, acting on NAD(P)H"/>
    <property type="evidence" value="ECO:0007669"/>
    <property type="project" value="InterPro"/>
</dbReference>
<reference evidence="5" key="2">
    <citation type="submission" date="2020-09" db="EMBL/GenBank/DDBJ databases">
        <title>Reference genome assembly for Australian Ascochyta lentis isolate Al4.</title>
        <authorList>
            <person name="Lee R.C."/>
            <person name="Farfan-Caceres L.M."/>
            <person name="Debler J.W."/>
            <person name="Williams A.H."/>
            <person name="Henares B.M."/>
        </authorList>
    </citation>
    <scope>NUCLEOTIDE SEQUENCE</scope>
    <source>
        <strain evidence="5">Al4</strain>
    </source>
</reference>
<evidence type="ECO:0000256" key="2">
    <source>
        <dbReference type="ARBA" id="ARBA00011245"/>
    </source>
</evidence>
<feature type="domain" description="Enoyl reductase (ER)" evidence="4">
    <location>
        <begin position="13"/>
        <end position="342"/>
    </location>
</feature>
<sequence length="345" mass="37289">MSSRALAQVQRGGNEPKFTLEEVSIPQPGEHELLVKNSHVAQNPTDVQSLDGNAFGDGTVLGCDFVGTVQQVGKNVSRAKKGDTIAALIWGGEVKGHGAYNQYTLANEFISFKVPGSIPLEAAATVPLACCTSWLALFSKDCLAITREGGKETSVLIWGGSSSVGLYAVQIARQHNLNVITVCSPKHHDRVKSLGADHVFDYKSSSVVDQIKEAAPRLQYIFDTIGDKSSSSTASQAFGEGGGTLCTVRPGNANTEGVSSQAKVTDVLVWTAFLKDHQYKDFKWPANEDDHKLASELFENLPTWLEDGTIKPNEAKVLKGLEKVPEGFQEYRDGRISGYKIVYAI</sequence>
<dbReference type="InterPro" id="IPR036291">
    <property type="entry name" value="NAD(P)-bd_dom_sf"/>
</dbReference>
<comment type="caution">
    <text evidence="5">The sequence shown here is derived from an EMBL/GenBank/DDBJ whole genome shotgun (WGS) entry which is preliminary data.</text>
</comment>
<dbReference type="SUPFAM" id="SSF50129">
    <property type="entry name" value="GroES-like"/>
    <property type="match status" value="1"/>
</dbReference>
<dbReference type="InterPro" id="IPR047122">
    <property type="entry name" value="Trans-enoyl_RdTase-like"/>
</dbReference>
<dbReference type="Pfam" id="PF08240">
    <property type="entry name" value="ADH_N"/>
    <property type="match status" value="1"/>
</dbReference>
<name>A0A8H7MES0_9PLEO</name>
<dbReference type="CDD" id="cd08249">
    <property type="entry name" value="enoyl_reductase_like"/>
    <property type="match status" value="1"/>
</dbReference>
<gene>
    <name evidence="5" type="ORF">EKO04_008400</name>
</gene>
<dbReference type="Proteomes" id="UP000651452">
    <property type="component" value="Unassembled WGS sequence"/>
</dbReference>
<dbReference type="InterPro" id="IPR011032">
    <property type="entry name" value="GroES-like_sf"/>
</dbReference>
<dbReference type="OrthoDB" id="9992527at2759"/>
<dbReference type="PANTHER" id="PTHR45348">
    <property type="entry name" value="HYPOTHETICAL OXIDOREDUCTASE (EUROFUNG)"/>
    <property type="match status" value="1"/>
</dbReference>
<accession>A0A8H7MES0</accession>
<dbReference type="SMART" id="SM00829">
    <property type="entry name" value="PKS_ER"/>
    <property type="match status" value="1"/>
</dbReference>
<keyword evidence="6" id="KW-1185">Reference proteome</keyword>
<dbReference type="InterPro" id="IPR020843">
    <property type="entry name" value="ER"/>
</dbReference>
<evidence type="ECO:0000313" key="5">
    <source>
        <dbReference type="EMBL" id="KAF9693654.1"/>
    </source>
</evidence>
<evidence type="ECO:0000256" key="3">
    <source>
        <dbReference type="ARBA" id="ARBA00023002"/>
    </source>
</evidence>
<evidence type="ECO:0000256" key="1">
    <source>
        <dbReference type="ARBA" id="ARBA00008072"/>
    </source>
</evidence>
<evidence type="ECO:0000313" key="6">
    <source>
        <dbReference type="Proteomes" id="UP000651452"/>
    </source>
</evidence>
<proteinExistence type="inferred from homology"/>